<dbReference type="InParanoid" id="A0A2H3E576"/>
<dbReference type="OrthoDB" id="2803783at2759"/>
<protein>
    <submittedName>
        <fullName evidence="1">Uncharacterized protein</fullName>
    </submittedName>
</protein>
<reference evidence="2" key="1">
    <citation type="journal article" date="2017" name="Nat. Ecol. Evol.">
        <title>Genome expansion and lineage-specific genetic innovations in the forest pathogenic fungi Armillaria.</title>
        <authorList>
            <person name="Sipos G."/>
            <person name="Prasanna A.N."/>
            <person name="Walter M.C."/>
            <person name="O'Connor E."/>
            <person name="Balint B."/>
            <person name="Krizsan K."/>
            <person name="Kiss B."/>
            <person name="Hess J."/>
            <person name="Varga T."/>
            <person name="Slot J."/>
            <person name="Riley R."/>
            <person name="Boka B."/>
            <person name="Rigling D."/>
            <person name="Barry K."/>
            <person name="Lee J."/>
            <person name="Mihaltcheva S."/>
            <person name="LaButti K."/>
            <person name="Lipzen A."/>
            <person name="Waldron R."/>
            <person name="Moloney N.M."/>
            <person name="Sperisen C."/>
            <person name="Kredics L."/>
            <person name="Vagvoelgyi C."/>
            <person name="Patrignani A."/>
            <person name="Fitzpatrick D."/>
            <person name="Nagy I."/>
            <person name="Doyle S."/>
            <person name="Anderson J.B."/>
            <person name="Grigoriev I.V."/>
            <person name="Gueldener U."/>
            <person name="Muensterkoetter M."/>
            <person name="Nagy L.G."/>
        </authorList>
    </citation>
    <scope>NUCLEOTIDE SEQUENCE [LARGE SCALE GENOMIC DNA]</scope>
    <source>
        <strain evidence="2">Ar21-2</strain>
    </source>
</reference>
<evidence type="ECO:0000313" key="2">
    <source>
        <dbReference type="Proteomes" id="UP000217790"/>
    </source>
</evidence>
<accession>A0A2H3E576</accession>
<evidence type="ECO:0000313" key="1">
    <source>
        <dbReference type="EMBL" id="PBK98298.1"/>
    </source>
</evidence>
<name>A0A2H3E576_ARMGA</name>
<sequence length="91" mass="10561">MALQDHSLGPDWIGLIEKWYQLESSMWKIKANMEGKYPLGKQWPQELNKWLNSSQQFNAEVFISDPSCYGAQLVDWWNHLNPVDEAGDGHL</sequence>
<proteinExistence type="predicted"/>
<dbReference type="Proteomes" id="UP000217790">
    <property type="component" value="Unassembled WGS sequence"/>
</dbReference>
<keyword evidence="2" id="KW-1185">Reference proteome</keyword>
<dbReference type="EMBL" id="KZ293648">
    <property type="protein sequence ID" value="PBK98298.1"/>
    <property type="molecule type" value="Genomic_DNA"/>
</dbReference>
<gene>
    <name evidence="1" type="ORF">ARMGADRAFT_1075162</name>
</gene>
<dbReference type="AlphaFoldDB" id="A0A2H3E576"/>
<dbReference type="STRING" id="47427.A0A2H3E576"/>
<organism evidence="1 2">
    <name type="scientific">Armillaria gallica</name>
    <name type="common">Bulbous honey fungus</name>
    <name type="synonym">Armillaria bulbosa</name>
    <dbReference type="NCBI Taxonomy" id="47427"/>
    <lineage>
        <taxon>Eukaryota</taxon>
        <taxon>Fungi</taxon>
        <taxon>Dikarya</taxon>
        <taxon>Basidiomycota</taxon>
        <taxon>Agaricomycotina</taxon>
        <taxon>Agaricomycetes</taxon>
        <taxon>Agaricomycetidae</taxon>
        <taxon>Agaricales</taxon>
        <taxon>Marasmiineae</taxon>
        <taxon>Physalacriaceae</taxon>
        <taxon>Armillaria</taxon>
    </lineage>
</organism>